<keyword evidence="5" id="KW-0540">Nuclease</keyword>
<dbReference type="InParanoid" id="A0A1V8SKT8"/>
<dbReference type="Pfam" id="PF09810">
    <property type="entry name" value="Exo5"/>
    <property type="match status" value="1"/>
</dbReference>
<proteinExistence type="inferred from homology"/>
<dbReference type="PANTHER" id="PTHR14464:SF4">
    <property type="entry name" value="EXONUCLEASE V"/>
    <property type="match status" value="1"/>
</dbReference>
<comment type="cofactor">
    <cofactor evidence="1">
        <name>[4Fe-4S] cluster</name>
        <dbReference type="ChEBI" id="CHEBI:49883"/>
    </cofactor>
</comment>
<evidence type="ECO:0000256" key="1">
    <source>
        <dbReference type="ARBA" id="ARBA00001966"/>
    </source>
</evidence>
<accession>A0A1V8SKT8</accession>
<keyword evidence="4" id="KW-0408">Iron</keyword>
<reference evidence="9" key="1">
    <citation type="submission" date="2017-03" db="EMBL/GenBank/DDBJ databases">
        <title>Genomes of endolithic fungi from Antarctica.</title>
        <authorList>
            <person name="Coleine C."/>
            <person name="Masonjones S."/>
            <person name="Stajich J.E."/>
        </authorList>
    </citation>
    <scope>NUCLEOTIDE SEQUENCE [LARGE SCALE GENOMIC DNA]</scope>
    <source>
        <strain evidence="9">CCFEE 5527</strain>
    </source>
</reference>
<feature type="region of interest" description="Disordered" evidence="7">
    <location>
        <begin position="110"/>
        <end position="145"/>
    </location>
</feature>
<dbReference type="InterPro" id="IPR019190">
    <property type="entry name" value="EXOV"/>
</dbReference>
<dbReference type="GO" id="GO:0045145">
    <property type="term" value="F:single-stranded DNA 5'-3' DNA exonuclease activity"/>
    <property type="evidence" value="ECO:0007669"/>
    <property type="project" value="InterPro"/>
</dbReference>
<dbReference type="AlphaFoldDB" id="A0A1V8SKT8"/>
<keyword evidence="6" id="KW-0378">Hydrolase</keyword>
<comment type="subunit">
    <text evidence="3">Monomer.</text>
</comment>
<dbReference type="GO" id="GO:0005634">
    <property type="term" value="C:nucleus"/>
    <property type="evidence" value="ECO:0007669"/>
    <property type="project" value="TreeGrafter"/>
</dbReference>
<keyword evidence="4" id="KW-0479">Metal-binding</keyword>
<evidence type="ECO:0000256" key="4">
    <source>
        <dbReference type="ARBA" id="ARBA00022485"/>
    </source>
</evidence>
<evidence type="ECO:0000256" key="2">
    <source>
        <dbReference type="ARBA" id="ARBA00009797"/>
    </source>
</evidence>
<keyword evidence="4" id="KW-0411">Iron-sulfur</keyword>
<evidence type="ECO:0000256" key="6">
    <source>
        <dbReference type="ARBA" id="ARBA00022839"/>
    </source>
</evidence>
<evidence type="ECO:0000256" key="7">
    <source>
        <dbReference type="SAM" id="MobiDB-lite"/>
    </source>
</evidence>
<evidence type="ECO:0000256" key="5">
    <source>
        <dbReference type="ARBA" id="ARBA00022722"/>
    </source>
</evidence>
<evidence type="ECO:0008006" key="10">
    <source>
        <dbReference type="Google" id="ProtNLM"/>
    </source>
</evidence>
<dbReference type="GO" id="GO:0005739">
    <property type="term" value="C:mitochondrion"/>
    <property type="evidence" value="ECO:0007669"/>
    <property type="project" value="TreeGrafter"/>
</dbReference>
<evidence type="ECO:0000256" key="3">
    <source>
        <dbReference type="ARBA" id="ARBA00011245"/>
    </source>
</evidence>
<dbReference type="OrthoDB" id="354769at2759"/>
<comment type="caution">
    <text evidence="8">The sequence shown here is derived from an EMBL/GenBank/DDBJ whole genome shotgun (WGS) entry which is preliminary data.</text>
</comment>
<sequence>MAVLESPVDYPSLPLVAPESDYGSDIDDAAVATLLSGAESQPSVETVLVSIEDPVLQDAPSTVRRSVRFQRTRLDEVVEDRQTGKPMYGLKREASIEIEYDERNRVAFSPTRLADPEASAAKEGEVAAPEQPGDDPRSPLARFRTTPKKPLSVTDFVSPAWCEQQYWYSLSRYGRVKKTPAMRKGSSVHKVLEEQVHREVQVEVKTREDAFGLRIWNVIQGLRTLRATGMTRELEVWGFVDGELVNGIVDEVGTICPDEEAEEKMLSAGKTKVKPLEANQQTLSSFLTSSQNGATPGGDSSWLGTLHPPAKTFYVTDVKTRQSTALPGTGSPCKPVHIQLMLYHRLLTALSRNEVPAADVLARYRLNSEAMFSDTFIAEISQLDFNMPDNVSSADEGEALFESSQDSMSELLAHNSLTSLWGFMIEEFARTIPQRQQSTQPSPISPLMAAEYRLRSTGALIGKRSFKYETDIIEPYLEDAMHWWRGERPTRGVEIEDAFKCRMCDFAEGCSWRKGRLEEGIERSRLRRESLAENGRRKSEV</sequence>
<dbReference type="GO" id="GO:0051539">
    <property type="term" value="F:4 iron, 4 sulfur cluster binding"/>
    <property type="evidence" value="ECO:0007669"/>
    <property type="project" value="UniProtKB-KW"/>
</dbReference>
<name>A0A1V8SKT8_9PEZI</name>
<evidence type="ECO:0000313" key="8">
    <source>
        <dbReference type="EMBL" id="OQN99752.1"/>
    </source>
</evidence>
<evidence type="ECO:0000313" key="9">
    <source>
        <dbReference type="Proteomes" id="UP000192596"/>
    </source>
</evidence>
<organism evidence="8 9">
    <name type="scientific">Cryoendolithus antarcticus</name>
    <dbReference type="NCBI Taxonomy" id="1507870"/>
    <lineage>
        <taxon>Eukaryota</taxon>
        <taxon>Fungi</taxon>
        <taxon>Dikarya</taxon>
        <taxon>Ascomycota</taxon>
        <taxon>Pezizomycotina</taxon>
        <taxon>Dothideomycetes</taxon>
        <taxon>Dothideomycetidae</taxon>
        <taxon>Cladosporiales</taxon>
        <taxon>Cladosporiaceae</taxon>
        <taxon>Cryoendolithus</taxon>
    </lineage>
</organism>
<gene>
    <name evidence="8" type="ORF">B0A48_14522</name>
</gene>
<keyword evidence="4" id="KW-0004">4Fe-4S</keyword>
<dbReference type="PANTHER" id="PTHR14464">
    <property type="entry name" value="EXONUCLEASE V"/>
    <property type="match status" value="1"/>
</dbReference>
<dbReference type="EMBL" id="NAJO01000038">
    <property type="protein sequence ID" value="OQN99752.1"/>
    <property type="molecule type" value="Genomic_DNA"/>
</dbReference>
<keyword evidence="6" id="KW-0269">Exonuclease</keyword>
<dbReference type="Proteomes" id="UP000192596">
    <property type="component" value="Unassembled WGS sequence"/>
</dbReference>
<keyword evidence="9" id="KW-1185">Reference proteome</keyword>
<protein>
    <recommendedName>
        <fullName evidence="10">Exonuclease V, mitochondrial</fullName>
    </recommendedName>
</protein>
<comment type="similarity">
    <text evidence="2">Belongs to the EXO5 family.</text>
</comment>
<dbReference type="GO" id="GO:0036297">
    <property type="term" value="P:interstrand cross-link repair"/>
    <property type="evidence" value="ECO:0007669"/>
    <property type="project" value="TreeGrafter"/>
</dbReference>